<protein>
    <submittedName>
        <fullName evidence="9">Acyl-CoA dehydrogenase family protein</fullName>
    </submittedName>
</protein>
<dbReference type="Pfam" id="PF00441">
    <property type="entry name" value="Acyl-CoA_dh_1"/>
    <property type="match status" value="1"/>
</dbReference>
<dbReference type="PANTHER" id="PTHR43884">
    <property type="entry name" value="ACYL-COA DEHYDROGENASE"/>
    <property type="match status" value="1"/>
</dbReference>
<evidence type="ECO:0000313" key="10">
    <source>
        <dbReference type="Proteomes" id="UP001501509"/>
    </source>
</evidence>
<dbReference type="EMBL" id="BAAATD010000013">
    <property type="protein sequence ID" value="GAA2626763.1"/>
    <property type="molecule type" value="Genomic_DNA"/>
</dbReference>
<dbReference type="InterPro" id="IPR037069">
    <property type="entry name" value="AcylCoA_DH/ox_N_sf"/>
</dbReference>
<evidence type="ECO:0000313" key="9">
    <source>
        <dbReference type="EMBL" id="GAA2626763.1"/>
    </source>
</evidence>
<dbReference type="Pfam" id="PF02770">
    <property type="entry name" value="Acyl-CoA_dh_M"/>
    <property type="match status" value="1"/>
</dbReference>
<evidence type="ECO:0000259" key="6">
    <source>
        <dbReference type="Pfam" id="PF00441"/>
    </source>
</evidence>
<feature type="domain" description="Acyl-CoA dehydrogenase/oxidase C-terminal" evidence="6">
    <location>
        <begin position="231"/>
        <end position="380"/>
    </location>
</feature>
<accession>A0ABN3QHL1</accession>
<comment type="similarity">
    <text evidence="2 5">Belongs to the acyl-CoA dehydrogenase family.</text>
</comment>
<comment type="caution">
    <text evidence="9">The sequence shown here is derived from an EMBL/GenBank/DDBJ whole genome shotgun (WGS) entry which is preliminary data.</text>
</comment>
<dbReference type="Gene3D" id="2.40.110.10">
    <property type="entry name" value="Butyryl-CoA Dehydrogenase, subunit A, domain 2"/>
    <property type="match status" value="1"/>
</dbReference>
<dbReference type="InterPro" id="IPR036250">
    <property type="entry name" value="AcylCo_DH-like_C"/>
</dbReference>
<dbReference type="Gene3D" id="1.10.540.10">
    <property type="entry name" value="Acyl-CoA dehydrogenase/oxidase, N-terminal domain"/>
    <property type="match status" value="1"/>
</dbReference>
<evidence type="ECO:0000256" key="4">
    <source>
        <dbReference type="ARBA" id="ARBA00022827"/>
    </source>
</evidence>
<dbReference type="SUPFAM" id="SSF56645">
    <property type="entry name" value="Acyl-CoA dehydrogenase NM domain-like"/>
    <property type="match status" value="1"/>
</dbReference>
<dbReference type="Proteomes" id="UP001501509">
    <property type="component" value="Unassembled WGS sequence"/>
</dbReference>
<dbReference type="InterPro" id="IPR013786">
    <property type="entry name" value="AcylCoA_DH/ox_N"/>
</dbReference>
<proteinExistence type="inferred from homology"/>
<dbReference type="InterPro" id="IPR046373">
    <property type="entry name" value="Acyl-CoA_Oxase/DH_mid-dom_sf"/>
</dbReference>
<dbReference type="PANTHER" id="PTHR43884:SF12">
    <property type="entry name" value="ISOVALERYL-COA DEHYDROGENASE, MITOCHONDRIAL-RELATED"/>
    <property type="match status" value="1"/>
</dbReference>
<dbReference type="RefSeq" id="WP_344547218.1">
    <property type="nucleotide sequence ID" value="NZ_BAAATD010000013.1"/>
</dbReference>
<evidence type="ECO:0000256" key="5">
    <source>
        <dbReference type="RuleBase" id="RU362125"/>
    </source>
</evidence>
<keyword evidence="10" id="KW-1185">Reference proteome</keyword>
<comment type="cofactor">
    <cofactor evidence="1 5">
        <name>FAD</name>
        <dbReference type="ChEBI" id="CHEBI:57692"/>
    </cofactor>
</comment>
<reference evidence="9 10" key="1">
    <citation type="journal article" date="2019" name="Int. J. Syst. Evol. Microbiol.">
        <title>The Global Catalogue of Microorganisms (GCM) 10K type strain sequencing project: providing services to taxonomists for standard genome sequencing and annotation.</title>
        <authorList>
            <consortium name="The Broad Institute Genomics Platform"/>
            <consortium name="The Broad Institute Genome Sequencing Center for Infectious Disease"/>
            <person name="Wu L."/>
            <person name="Ma J."/>
        </authorList>
    </citation>
    <scope>NUCLEOTIDE SEQUENCE [LARGE SCALE GENOMIC DNA]</scope>
    <source>
        <strain evidence="9 10">JCM 6833</strain>
    </source>
</reference>
<name>A0ABN3QHL1_9ACTN</name>
<feature type="domain" description="Acyl-CoA oxidase/dehydrogenase middle" evidence="7">
    <location>
        <begin position="123"/>
        <end position="219"/>
    </location>
</feature>
<evidence type="ECO:0000256" key="1">
    <source>
        <dbReference type="ARBA" id="ARBA00001974"/>
    </source>
</evidence>
<keyword evidence="4 5" id="KW-0274">FAD</keyword>
<dbReference type="Pfam" id="PF02771">
    <property type="entry name" value="Acyl-CoA_dh_N"/>
    <property type="match status" value="1"/>
</dbReference>
<organism evidence="9 10">
    <name type="scientific">Actinomadura fulvescens</name>
    <dbReference type="NCBI Taxonomy" id="46160"/>
    <lineage>
        <taxon>Bacteria</taxon>
        <taxon>Bacillati</taxon>
        <taxon>Actinomycetota</taxon>
        <taxon>Actinomycetes</taxon>
        <taxon>Streptosporangiales</taxon>
        <taxon>Thermomonosporaceae</taxon>
        <taxon>Actinomadura</taxon>
    </lineage>
</organism>
<dbReference type="InterPro" id="IPR009100">
    <property type="entry name" value="AcylCoA_DH/oxidase_NM_dom_sf"/>
</dbReference>
<dbReference type="InterPro" id="IPR009075">
    <property type="entry name" value="AcylCo_DH/oxidase_C"/>
</dbReference>
<evidence type="ECO:0000256" key="3">
    <source>
        <dbReference type="ARBA" id="ARBA00022630"/>
    </source>
</evidence>
<evidence type="ECO:0000259" key="8">
    <source>
        <dbReference type="Pfam" id="PF02771"/>
    </source>
</evidence>
<feature type="domain" description="Acyl-CoA dehydrogenase/oxidase N-terminal" evidence="8">
    <location>
        <begin position="7"/>
        <end position="117"/>
    </location>
</feature>
<dbReference type="InterPro" id="IPR006091">
    <property type="entry name" value="Acyl-CoA_Oxase/DH_mid-dom"/>
</dbReference>
<dbReference type="SUPFAM" id="SSF47203">
    <property type="entry name" value="Acyl-CoA dehydrogenase C-terminal domain-like"/>
    <property type="match status" value="1"/>
</dbReference>
<sequence length="417" mass="44950">MSDGFLTDDHHRLRQRVRAFAETEVAPHVAAMESSGRVETALAQLIAAQGWIGVTIDPAYGGMGAGHLAKTLIIEELARISGAMGAMAQASQLGTATIINYGNDDQKQRWLPQIAAGTCLPTIAVTEPGSGSHVLGMRSTARRTGRGARTHYVLTGRKSWIGNSHIGHLHAVVVRTGRGSRGLSAFGVEHDRPGLTATPYRPAMGLRGFGFGELILDRCRVPAANLIGQIGDGLAIAYSSSILYGRPNLTAVALGLHQAIVDQTVSFAQHRRRYNAPLAQLPTIRDKIGLLQQRLMTARILAYHAVHQLDHGQPCDHDLINAKYLNVAASRDSARDAMDIHAAAALHTDLPLERFFRDVQHLFAPAGTGDIQLHRLAEAALGLGHRQWSQRLAHLTRHHPDATQTRTSAPAHPTAPA</sequence>
<keyword evidence="5" id="KW-0560">Oxidoreductase</keyword>
<dbReference type="Gene3D" id="1.20.140.10">
    <property type="entry name" value="Butyryl-CoA Dehydrogenase, subunit A, domain 3"/>
    <property type="match status" value="1"/>
</dbReference>
<evidence type="ECO:0000256" key="2">
    <source>
        <dbReference type="ARBA" id="ARBA00009347"/>
    </source>
</evidence>
<gene>
    <name evidence="9" type="ORF">GCM10010411_74700</name>
</gene>
<evidence type="ECO:0000259" key="7">
    <source>
        <dbReference type="Pfam" id="PF02770"/>
    </source>
</evidence>
<keyword evidence="3 5" id="KW-0285">Flavoprotein</keyword>